<feature type="region of interest" description="Disordered" evidence="1">
    <location>
        <begin position="75"/>
        <end position="99"/>
    </location>
</feature>
<keyword evidence="3" id="KW-1185">Reference proteome</keyword>
<dbReference type="VEuPathDB" id="FungiDB:AB675_11849"/>
<dbReference type="RefSeq" id="XP_017996752.1">
    <property type="nucleotide sequence ID" value="XM_018140730.1"/>
</dbReference>
<dbReference type="GeneID" id="28732611"/>
<dbReference type="AlphaFoldDB" id="A0A0N0NJL4"/>
<proteinExistence type="predicted"/>
<sequence>MAHLLQQPVFKDLAALAVEYGAHPSHAAATVMDRLTLEPTPSHGLQTHDGVREYCSGAEDTDGHSLSRLGLFDRMRSSAQSSSSSSGTPDADGLSIATEQEASEERLLRLLSTVEYGASAGMSIDDTSNLALSSDGWSLESPGSSADEGLNEFCDFTRFVHM</sequence>
<protein>
    <submittedName>
        <fullName evidence="2">Uncharacterized protein</fullName>
    </submittedName>
</protein>
<dbReference type="Proteomes" id="UP000038010">
    <property type="component" value="Unassembled WGS sequence"/>
</dbReference>
<feature type="compositionally biased region" description="Low complexity" evidence="1">
    <location>
        <begin position="77"/>
        <end position="86"/>
    </location>
</feature>
<evidence type="ECO:0000313" key="2">
    <source>
        <dbReference type="EMBL" id="KPI36789.1"/>
    </source>
</evidence>
<organism evidence="2 3">
    <name type="scientific">Cyphellophora attinorum</name>
    <dbReference type="NCBI Taxonomy" id="1664694"/>
    <lineage>
        <taxon>Eukaryota</taxon>
        <taxon>Fungi</taxon>
        <taxon>Dikarya</taxon>
        <taxon>Ascomycota</taxon>
        <taxon>Pezizomycotina</taxon>
        <taxon>Eurotiomycetes</taxon>
        <taxon>Chaetothyriomycetidae</taxon>
        <taxon>Chaetothyriales</taxon>
        <taxon>Cyphellophoraceae</taxon>
        <taxon>Cyphellophora</taxon>
    </lineage>
</organism>
<reference evidence="2 3" key="1">
    <citation type="submission" date="2015-06" db="EMBL/GenBank/DDBJ databases">
        <title>Draft genome of the ant-associated black yeast Phialophora attae CBS 131958.</title>
        <authorList>
            <person name="Moreno L.F."/>
            <person name="Stielow B.J."/>
            <person name="de Hoog S."/>
            <person name="Vicente V.A."/>
            <person name="Weiss V.A."/>
            <person name="de Vries M."/>
            <person name="Cruz L.M."/>
            <person name="Souza E.M."/>
        </authorList>
    </citation>
    <scope>NUCLEOTIDE SEQUENCE [LARGE SCALE GENOMIC DNA]</scope>
    <source>
        <strain evidence="2 3">CBS 131958</strain>
    </source>
</reference>
<accession>A0A0N0NJL4</accession>
<comment type="caution">
    <text evidence="2">The sequence shown here is derived from an EMBL/GenBank/DDBJ whole genome shotgun (WGS) entry which is preliminary data.</text>
</comment>
<dbReference type="EMBL" id="LFJN01000028">
    <property type="protein sequence ID" value="KPI36789.1"/>
    <property type="molecule type" value="Genomic_DNA"/>
</dbReference>
<name>A0A0N0NJL4_9EURO</name>
<evidence type="ECO:0000256" key="1">
    <source>
        <dbReference type="SAM" id="MobiDB-lite"/>
    </source>
</evidence>
<evidence type="ECO:0000313" key="3">
    <source>
        <dbReference type="Proteomes" id="UP000038010"/>
    </source>
</evidence>
<gene>
    <name evidence="2" type="ORF">AB675_11849</name>
</gene>